<dbReference type="OrthoDB" id="79771at2759"/>
<comment type="caution">
    <text evidence="2">The sequence shown here is derived from an EMBL/GenBank/DDBJ whole genome shotgun (WGS) entry which is preliminary data.</text>
</comment>
<evidence type="ECO:0000313" key="3">
    <source>
        <dbReference type="Proteomes" id="UP000190648"/>
    </source>
</evidence>
<feature type="compositionally biased region" description="Basic and acidic residues" evidence="1">
    <location>
        <begin position="86"/>
        <end position="95"/>
    </location>
</feature>
<dbReference type="GO" id="GO:0034451">
    <property type="term" value="C:centriolar satellite"/>
    <property type="evidence" value="ECO:0007669"/>
    <property type="project" value="TreeGrafter"/>
</dbReference>
<sequence length="305" mass="33851">MDERKEVKRADGIICNADLPPVQFWDRTGSLLDSLSLGSEVYDSELNDPHYDQSLLENLFYTTPKSDSSLSDFLSDDDINSPKKVTKAESLKKADPMNPQKDSSAPDRDQVTDTKPRPFAPPEAHTEPAHVASLSVDRLASLGRIHLARVIIDSLKIPPESIQITPKKKGLMGKPPRPSKCTFFVEFHFPVGASKDEKGQISVTTQVTRIASSKVTDDAVTFQQRFVFPLRFGGSMTEHWWSSDLAFKIYMRKSTQKKPVAVGSAALSLRKVIESELLSVSCEIPVEKEGDQTQIGPLKVRPDRG</sequence>
<dbReference type="PANTHER" id="PTHR21254">
    <property type="entry name" value="C2 DOMAIN-CONTAINING PROTEIN 3"/>
    <property type="match status" value="1"/>
</dbReference>
<keyword evidence="3" id="KW-1185">Reference proteome</keyword>
<evidence type="ECO:0000313" key="2">
    <source>
        <dbReference type="EMBL" id="OPJ69150.1"/>
    </source>
</evidence>
<dbReference type="GO" id="GO:0005814">
    <property type="term" value="C:centriole"/>
    <property type="evidence" value="ECO:0007669"/>
    <property type="project" value="TreeGrafter"/>
</dbReference>
<dbReference type="GO" id="GO:0060271">
    <property type="term" value="P:cilium assembly"/>
    <property type="evidence" value="ECO:0007669"/>
    <property type="project" value="TreeGrafter"/>
</dbReference>
<dbReference type="EMBL" id="LSYS01008305">
    <property type="protein sequence ID" value="OPJ69150.1"/>
    <property type="molecule type" value="Genomic_DNA"/>
</dbReference>
<feature type="compositionally biased region" description="Basic and acidic residues" evidence="1">
    <location>
        <begin position="104"/>
        <end position="116"/>
    </location>
</feature>
<name>A0A1V4JAQ8_PATFA</name>
<dbReference type="GO" id="GO:0061511">
    <property type="term" value="P:centriole elongation"/>
    <property type="evidence" value="ECO:0007669"/>
    <property type="project" value="TreeGrafter"/>
</dbReference>
<dbReference type="GO" id="GO:0071539">
    <property type="term" value="P:protein localization to centrosome"/>
    <property type="evidence" value="ECO:0007669"/>
    <property type="project" value="TreeGrafter"/>
</dbReference>
<dbReference type="Proteomes" id="UP000190648">
    <property type="component" value="Unassembled WGS sequence"/>
</dbReference>
<feature type="region of interest" description="Disordered" evidence="1">
    <location>
        <begin position="71"/>
        <end position="130"/>
    </location>
</feature>
<proteinExistence type="predicted"/>
<reference evidence="2 3" key="1">
    <citation type="submission" date="2016-02" db="EMBL/GenBank/DDBJ databases">
        <title>Band-tailed pigeon sequencing and assembly.</title>
        <authorList>
            <person name="Soares A.E."/>
            <person name="Novak B.J."/>
            <person name="Rice E.S."/>
            <person name="O'Connell B."/>
            <person name="Chang D."/>
            <person name="Weber S."/>
            <person name="Shapiro B."/>
        </authorList>
    </citation>
    <scope>NUCLEOTIDE SEQUENCE [LARGE SCALE GENOMIC DNA]</scope>
    <source>
        <strain evidence="2">BTP2013</strain>
        <tissue evidence="2">Blood</tissue>
    </source>
</reference>
<gene>
    <name evidence="2" type="ORF">AV530_001827</name>
</gene>
<dbReference type="AlphaFoldDB" id="A0A1V4JAQ8"/>
<evidence type="ECO:0000256" key="1">
    <source>
        <dbReference type="SAM" id="MobiDB-lite"/>
    </source>
</evidence>
<accession>A0A1V4JAQ8</accession>
<dbReference type="STRING" id="372326.A0A1V4JAQ8"/>
<organism evidence="2 3">
    <name type="scientific">Patagioenas fasciata monilis</name>
    <dbReference type="NCBI Taxonomy" id="372326"/>
    <lineage>
        <taxon>Eukaryota</taxon>
        <taxon>Metazoa</taxon>
        <taxon>Chordata</taxon>
        <taxon>Craniata</taxon>
        <taxon>Vertebrata</taxon>
        <taxon>Euteleostomi</taxon>
        <taxon>Archelosauria</taxon>
        <taxon>Archosauria</taxon>
        <taxon>Dinosauria</taxon>
        <taxon>Saurischia</taxon>
        <taxon>Theropoda</taxon>
        <taxon>Coelurosauria</taxon>
        <taxon>Aves</taxon>
        <taxon>Neognathae</taxon>
        <taxon>Neoaves</taxon>
        <taxon>Columbimorphae</taxon>
        <taxon>Columbiformes</taxon>
        <taxon>Columbidae</taxon>
        <taxon>Patagioenas</taxon>
    </lineage>
</organism>
<protein>
    <submittedName>
        <fullName evidence="2">Uncharacterized protein</fullName>
    </submittedName>
</protein>
<dbReference type="PANTHER" id="PTHR21254:SF1">
    <property type="entry name" value="C2 DOMAIN-CONTAINING PROTEIN 3"/>
    <property type="match status" value="1"/>
</dbReference>